<evidence type="ECO:0000256" key="3">
    <source>
        <dbReference type="ARBA" id="ARBA00023015"/>
    </source>
</evidence>
<evidence type="ECO:0000256" key="4">
    <source>
        <dbReference type="ARBA" id="ARBA00023082"/>
    </source>
</evidence>
<comment type="similarity">
    <text evidence="1">Belongs to the sigma-70 factor family. ECF subfamily.</text>
</comment>
<dbReference type="Pfam" id="PF04542">
    <property type="entry name" value="Sigma70_r2"/>
    <property type="match status" value="1"/>
</dbReference>
<dbReference type="InterPro" id="IPR013325">
    <property type="entry name" value="RNA_pol_sigma_r2"/>
</dbReference>
<dbReference type="SUPFAM" id="SSF88659">
    <property type="entry name" value="Sigma3 and sigma4 domains of RNA polymerase sigma factors"/>
    <property type="match status" value="1"/>
</dbReference>
<dbReference type="InterPro" id="IPR007627">
    <property type="entry name" value="RNA_pol_sigma70_r2"/>
</dbReference>
<dbReference type="NCBIfam" id="TIGR02937">
    <property type="entry name" value="sigma70-ECF"/>
    <property type="match status" value="1"/>
</dbReference>
<organism evidence="9 10">
    <name type="scientific">Nocardia otitidiscaviarum</name>
    <dbReference type="NCBI Taxonomy" id="1823"/>
    <lineage>
        <taxon>Bacteria</taxon>
        <taxon>Bacillati</taxon>
        <taxon>Actinomycetota</taxon>
        <taxon>Actinomycetes</taxon>
        <taxon>Mycobacteriales</taxon>
        <taxon>Nocardiaceae</taxon>
        <taxon>Nocardia</taxon>
    </lineage>
</organism>
<dbReference type="InterPro" id="IPR052704">
    <property type="entry name" value="ECF_Sigma-70_Domain"/>
</dbReference>
<dbReference type="Pfam" id="PF08281">
    <property type="entry name" value="Sigma70_r4_2"/>
    <property type="match status" value="1"/>
</dbReference>
<name>A0A516NVL0_9NOCA</name>
<dbReference type="AlphaFoldDB" id="A0A516NVL0"/>
<evidence type="ECO:0000256" key="1">
    <source>
        <dbReference type="ARBA" id="ARBA00010641"/>
    </source>
</evidence>
<dbReference type="InterPro" id="IPR013324">
    <property type="entry name" value="RNA_pol_sigma_r3/r4-like"/>
</dbReference>
<dbReference type="InterPro" id="IPR032710">
    <property type="entry name" value="NTF2-like_dom_sf"/>
</dbReference>
<evidence type="ECO:0000259" key="8">
    <source>
        <dbReference type="Pfam" id="PF08281"/>
    </source>
</evidence>
<keyword evidence="3" id="KW-0805">Transcription regulation</keyword>
<dbReference type="InterPro" id="IPR013249">
    <property type="entry name" value="RNA_pol_sigma70_r4_t2"/>
</dbReference>
<keyword evidence="4" id="KW-0731">Sigma factor</keyword>
<dbReference type="GO" id="GO:0003677">
    <property type="term" value="F:DNA binding"/>
    <property type="evidence" value="ECO:0007669"/>
    <property type="project" value="UniProtKB-KW"/>
</dbReference>
<evidence type="ECO:0000313" key="9">
    <source>
        <dbReference type="EMBL" id="QDP82950.1"/>
    </source>
</evidence>
<sequence length="294" mass="31966">MDADGLAEFERQRGRLFALAYRMLGSASEAEDAVQETYLRWDAADRATIRAAEAWLTTVVVNLCRTWLDSARARRETYVGPWIPEPVRTGAGELGPLESAEQRELVSLAFLTMLERLTPAERAVFVLREAFGYPHREIAAMLELTEANSQQLYRRAAQRVREQRPRFAAAPEQARELLSRFLAAARSGDVAALESLFAADIVSVADGGGKVSAARRPIVGAQRVARYLLGLMAQGIEGMEIGVDEVNGAPAVVVRVAGAVLVVIGIDVADDRIHALRLVLNPDKLAHVASAVAP</sequence>
<feature type="domain" description="RNA polymerase sigma-70 region 2" evidence="7">
    <location>
        <begin position="10"/>
        <end position="72"/>
    </location>
</feature>
<gene>
    <name evidence="9" type="ORF">FOH10_33735</name>
</gene>
<dbReference type="InterPro" id="IPR036388">
    <property type="entry name" value="WH-like_DNA-bd_sf"/>
</dbReference>
<reference evidence="9 10" key="1">
    <citation type="submission" date="2019-07" db="EMBL/GenBank/DDBJ databases">
        <title>Complete Genome Sequence and Methylome Analysis of Nocardia otitidis-caviarum NEB252.</title>
        <authorList>
            <person name="Fomenkov A."/>
            <person name="Anton B.P."/>
            <person name="Vincze T."/>
            <person name="Roberts R.J."/>
        </authorList>
    </citation>
    <scope>NUCLEOTIDE SEQUENCE [LARGE SCALE GENOMIC DNA]</scope>
    <source>
        <strain evidence="9 10">NEB252</strain>
    </source>
</reference>
<dbReference type="Proteomes" id="UP000317039">
    <property type="component" value="Chromosome"/>
</dbReference>
<dbReference type="SUPFAM" id="SSF54427">
    <property type="entry name" value="NTF2-like"/>
    <property type="match status" value="1"/>
</dbReference>
<comment type="subunit">
    <text evidence="2">Interacts transiently with the RNA polymerase catalytic core formed by RpoA, RpoB, RpoC and RpoZ (2 alpha, 1 beta, 1 beta' and 1 omega subunit) to form the RNA polymerase holoenzyme that can initiate transcription.</text>
</comment>
<dbReference type="RefSeq" id="WP_143983653.1">
    <property type="nucleotide sequence ID" value="NZ_CP041695.1"/>
</dbReference>
<evidence type="ECO:0000256" key="6">
    <source>
        <dbReference type="ARBA" id="ARBA00023163"/>
    </source>
</evidence>
<dbReference type="EMBL" id="CP041695">
    <property type="protein sequence ID" value="QDP82950.1"/>
    <property type="molecule type" value="Genomic_DNA"/>
</dbReference>
<dbReference type="GeneID" id="80337314"/>
<dbReference type="Gene3D" id="1.10.10.10">
    <property type="entry name" value="Winged helix-like DNA-binding domain superfamily/Winged helix DNA-binding domain"/>
    <property type="match status" value="1"/>
</dbReference>
<dbReference type="SUPFAM" id="SSF88946">
    <property type="entry name" value="Sigma2 domain of RNA polymerase sigma factors"/>
    <property type="match status" value="1"/>
</dbReference>
<dbReference type="Gene3D" id="3.10.450.50">
    <property type="match status" value="1"/>
</dbReference>
<keyword evidence="6" id="KW-0804">Transcription</keyword>
<evidence type="ECO:0000256" key="2">
    <source>
        <dbReference type="ARBA" id="ARBA00011344"/>
    </source>
</evidence>
<dbReference type="PANTHER" id="PTHR30173:SF36">
    <property type="entry name" value="ECF RNA POLYMERASE SIGMA FACTOR SIGJ"/>
    <property type="match status" value="1"/>
</dbReference>
<dbReference type="NCBIfam" id="NF007214">
    <property type="entry name" value="PRK09636.1"/>
    <property type="match status" value="1"/>
</dbReference>
<dbReference type="NCBIfam" id="TIGR02957">
    <property type="entry name" value="SigX4"/>
    <property type="match status" value="1"/>
</dbReference>
<dbReference type="InterPro" id="IPR014303">
    <property type="entry name" value="RNA_pol_sigma-70_ECF"/>
</dbReference>
<dbReference type="Gene3D" id="1.10.1740.10">
    <property type="match status" value="1"/>
</dbReference>
<evidence type="ECO:0000313" key="10">
    <source>
        <dbReference type="Proteomes" id="UP000317039"/>
    </source>
</evidence>
<dbReference type="InterPro" id="IPR014284">
    <property type="entry name" value="RNA_pol_sigma-70_dom"/>
</dbReference>
<dbReference type="PANTHER" id="PTHR30173">
    <property type="entry name" value="SIGMA 19 FACTOR"/>
    <property type="match status" value="1"/>
</dbReference>
<dbReference type="KEGG" id="nod:FOH10_33735"/>
<protein>
    <submittedName>
        <fullName evidence="9">RNA polymerase sigma-70 factor</fullName>
    </submittedName>
</protein>
<dbReference type="GO" id="GO:0006352">
    <property type="term" value="P:DNA-templated transcription initiation"/>
    <property type="evidence" value="ECO:0007669"/>
    <property type="project" value="InterPro"/>
</dbReference>
<dbReference type="GO" id="GO:0016987">
    <property type="term" value="F:sigma factor activity"/>
    <property type="evidence" value="ECO:0007669"/>
    <property type="project" value="UniProtKB-KW"/>
</dbReference>
<evidence type="ECO:0000259" key="7">
    <source>
        <dbReference type="Pfam" id="PF04542"/>
    </source>
</evidence>
<keyword evidence="5" id="KW-0238">DNA-binding</keyword>
<evidence type="ECO:0000256" key="5">
    <source>
        <dbReference type="ARBA" id="ARBA00023125"/>
    </source>
</evidence>
<proteinExistence type="inferred from homology"/>
<feature type="domain" description="RNA polymerase sigma factor 70 region 4 type 2" evidence="8">
    <location>
        <begin position="108"/>
        <end position="159"/>
    </location>
</feature>
<accession>A0A516NVL0</accession>